<proteinExistence type="predicted"/>
<evidence type="ECO:0000313" key="3">
    <source>
        <dbReference type="Proteomes" id="UP000318313"/>
    </source>
</evidence>
<gene>
    <name evidence="2" type="ORF">Enr17x_60180</name>
</gene>
<evidence type="ECO:0000256" key="1">
    <source>
        <dbReference type="SAM" id="Phobius"/>
    </source>
</evidence>
<dbReference type="Proteomes" id="UP000318313">
    <property type="component" value="Chromosome"/>
</dbReference>
<dbReference type="EMBL" id="CP037452">
    <property type="protein sequence ID" value="QDV53935.1"/>
    <property type="molecule type" value="Genomic_DNA"/>
</dbReference>
<dbReference type="KEGG" id="gfm:Enr17x_60180"/>
<keyword evidence="1" id="KW-1133">Transmembrane helix</keyword>
<organism evidence="2 3">
    <name type="scientific">Gimesia fumaroli</name>
    <dbReference type="NCBI Taxonomy" id="2527976"/>
    <lineage>
        <taxon>Bacteria</taxon>
        <taxon>Pseudomonadati</taxon>
        <taxon>Planctomycetota</taxon>
        <taxon>Planctomycetia</taxon>
        <taxon>Planctomycetales</taxon>
        <taxon>Planctomycetaceae</taxon>
        <taxon>Gimesia</taxon>
    </lineage>
</organism>
<keyword evidence="3" id="KW-1185">Reference proteome</keyword>
<accession>A0A518ILL7</accession>
<feature type="transmembrane region" description="Helical" evidence="1">
    <location>
        <begin position="39"/>
        <end position="58"/>
    </location>
</feature>
<protein>
    <submittedName>
        <fullName evidence="2">Uncharacterized protein</fullName>
    </submittedName>
</protein>
<feature type="transmembrane region" description="Helical" evidence="1">
    <location>
        <begin position="64"/>
        <end position="82"/>
    </location>
</feature>
<name>A0A518ILL7_9PLAN</name>
<keyword evidence="1" id="KW-0472">Membrane</keyword>
<feature type="transmembrane region" description="Helical" evidence="1">
    <location>
        <begin position="6"/>
        <end position="27"/>
    </location>
</feature>
<sequence>MTTSEATYLLIPGVIQVLIVAVFYGVFFYFVKRQLDKRLFLLATLSTLNGIVFMIIFFRGAFAILFAVTMFLIYLPYLYYYWKGLPAQSDNA</sequence>
<dbReference type="AlphaFoldDB" id="A0A518ILL7"/>
<evidence type="ECO:0000313" key="2">
    <source>
        <dbReference type="EMBL" id="QDV53935.1"/>
    </source>
</evidence>
<reference evidence="2 3" key="1">
    <citation type="submission" date="2019-03" db="EMBL/GenBank/DDBJ databases">
        <title>Deep-cultivation of Planctomycetes and their phenomic and genomic characterization uncovers novel biology.</title>
        <authorList>
            <person name="Wiegand S."/>
            <person name="Jogler M."/>
            <person name="Boedeker C."/>
            <person name="Pinto D."/>
            <person name="Vollmers J."/>
            <person name="Rivas-Marin E."/>
            <person name="Kohn T."/>
            <person name="Peeters S.H."/>
            <person name="Heuer A."/>
            <person name="Rast P."/>
            <person name="Oberbeckmann S."/>
            <person name="Bunk B."/>
            <person name="Jeske O."/>
            <person name="Meyerdierks A."/>
            <person name="Storesund J.E."/>
            <person name="Kallscheuer N."/>
            <person name="Luecker S."/>
            <person name="Lage O.M."/>
            <person name="Pohl T."/>
            <person name="Merkel B.J."/>
            <person name="Hornburger P."/>
            <person name="Mueller R.-W."/>
            <person name="Bruemmer F."/>
            <person name="Labrenz M."/>
            <person name="Spormann A.M."/>
            <person name="Op den Camp H."/>
            <person name="Overmann J."/>
            <person name="Amann R."/>
            <person name="Jetten M.S.M."/>
            <person name="Mascher T."/>
            <person name="Medema M.H."/>
            <person name="Devos D.P."/>
            <person name="Kaster A.-K."/>
            <person name="Ovreas L."/>
            <person name="Rohde M."/>
            <person name="Galperin M.Y."/>
            <person name="Jogler C."/>
        </authorList>
    </citation>
    <scope>NUCLEOTIDE SEQUENCE [LARGE SCALE GENOMIC DNA]</scope>
    <source>
        <strain evidence="2 3">Enr17</strain>
    </source>
</reference>
<keyword evidence="1" id="KW-0812">Transmembrane</keyword>
<dbReference type="RefSeq" id="WP_145313760.1">
    <property type="nucleotide sequence ID" value="NZ_CP037452.1"/>
</dbReference>